<evidence type="ECO:0000313" key="2">
    <source>
        <dbReference type="EMBL" id="OGM09178.1"/>
    </source>
</evidence>
<keyword evidence="1" id="KW-0175">Coiled coil</keyword>
<sequence>MKNMERKKMLSELEKSNLCKTCGKCCQCLVLPITRPDGMNKAITEDWLNARGCEIVRETKDNLYVKLPYPCPHLSKSDKGFTCEMYHQRPQGCRIFDGSTYDFLDCAWKKAETKYVVTDLIKSRTVGATDRKKRKSRRVTELNNDIKHLRWKANRVRSLRVRKLTLGALERAQEELEKLEIKEGSLNKSGYVCPMCGKSAVQVGSRFKRDHLWVRRFRCRNGHVFEDVQ</sequence>
<dbReference type="Proteomes" id="UP000176939">
    <property type="component" value="Unassembled WGS sequence"/>
</dbReference>
<name>A0A1F7X488_9BACT</name>
<evidence type="ECO:0000313" key="3">
    <source>
        <dbReference type="Proteomes" id="UP000176939"/>
    </source>
</evidence>
<comment type="caution">
    <text evidence="2">The sequence shown here is derived from an EMBL/GenBank/DDBJ whole genome shotgun (WGS) entry which is preliminary data.</text>
</comment>
<proteinExistence type="predicted"/>
<gene>
    <name evidence="2" type="ORF">A2Z67_04530</name>
</gene>
<dbReference type="InterPro" id="IPR005358">
    <property type="entry name" value="Puta_zinc/iron-chelating_dom"/>
</dbReference>
<dbReference type="AlphaFoldDB" id="A0A1F7X488"/>
<accession>A0A1F7X488</accession>
<dbReference type="Pfam" id="PF03692">
    <property type="entry name" value="CxxCxxCC"/>
    <property type="match status" value="1"/>
</dbReference>
<dbReference type="EMBL" id="MGFQ01000024">
    <property type="protein sequence ID" value="OGM09178.1"/>
    <property type="molecule type" value="Genomic_DNA"/>
</dbReference>
<organism evidence="2 3">
    <name type="scientific">Candidatus Woesebacteria bacterium RBG_13_36_22</name>
    <dbReference type="NCBI Taxonomy" id="1802478"/>
    <lineage>
        <taxon>Bacteria</taxon>
        <taxon>Candidatus Woeseibacteriota</taxon>
    </lineage>
</organism>
<evidence type="ECO:0008006" key="4">
    <source>
        <dbReference type="Google" id="ProtNLM"/>
    </source>
</evidence>
<protein>
    <recommendedName>
        <fullName evidence="4">YkgJ family cysteine cluster protein</fullName>
    </recommendedName>
</protein>
<reference evidence="2 3" key="1">
    <citation type="journal article" date="2016" name="Nat. Commun.">
        <title>Thousands of microbial genomes shed light on interconnected biogeochemical processes in an aquifer system.</title>
        <authorList>
            <person name="Anantharaman K."/>
            <person name="Brown C.T."/>
            <person name="Hug L.A."/>
            <person name="Sharon I."/>
            <person name="Castelle C.J."/>
            <person name="Probst A.J."/>
            <person name="Thomas B.C."/>
            <person name="Singh A."/>
            <person name="Wilkins M.J."/>
            <person name="Karaoz U."/>
            <person name="Brodie E.L."/>
            <person name="Williams K.H."/>
            <person name="Hubbard S.S."/>
            <person name="Banfield J.F."/>
        </authorList>
    </citation>
    <scope>NUCLEOTIDE SEQUENCE [LARGE SCALE GENOMIC DNA]</scope>
</reference>
<evidence type="ECO:0000256" key="1">
    <source>
        <dbReference type="SAM" id="Coils"/>
    </source>
</evidence>
<feature type="coiled-coil region" evidence="1">
    <location>
        <begin position="162"/>
        <end position="189"/>
    </location>
</feature>